<evidence type="ECO:0000259" key="1">
    <source>
        <dbReference type="PROSITE" id="PS51819"/>
    </source>
</evidence>
<dbReference type="Gene3D" id="3.10.180.10">
    <property type="entry name" value="2,3-Dihydroxybiphenyl 1,2-Dioxygenase, domain 1"/>
    <property type="match status" value="1"/>
</dbReference>
<organism evidence="2 3">
    <name type="scientific">Sandarakinorhabdus cyanobacteriorum</name>
    <dbReference type="NCBI Taxonomy" id="1981098"/>
    <lineage>
        <taxon>Bacteria</taxon>
        <taxon>Pseudomonadati</taxon>
        <taxon>Pseudomonadota</taxon>
        <taxon>Alphaproteobacteria</taxon>
        <taxon>Sphingomonadales</taxon>
        <taxon>Sphingosinicellaceae</taxon>
        <taxon>Sandarakinorhabdus</taxon>
    </lineage>
</organism>
<dbReference type="PANTHER" id="PTHR21366:SF31">
    <property type="entry name" value="METALLOTHIOL TRANSFERASE FOSB"/>
    <property type="match status" value="1"/>
</dbReference>
<dbReference type="InterPro" id="IPR050383">
    <property type="entry name" value="GlyoxalaseI/FosfomycinResist"/>
</dbReference>
<dbReference type="PANTHER" id="PTHR21366">
    <property type="entry name" value="GLYOXALASE FAMILY PROTEIN"/>
    <property type="match status" value="1"/>
</dbReference>
<name>A0A255Y5D9_9SPHN</name>
<evidence type="ECO:0000313" key="3">
    <source>
        <dbReference type="Proteomes" id="UP000216991"/>
    </source>
</evidence>
<dbReference type="InterPro" id="IPR029068">
    <property type="entry name" value="Glyas_Bleomycin-R_OHBP_Dase"/>
</dbReference>
<dbReference type="Proteomes" id="UP000216991">
    <property type="component" value="Unassembled WGS sequence"/>
</dbReference>
<feature type="domain" description="VOC" evidence="1">
    <location>
        <begin position="9"/>
        <end position="143"/>
    </location>
</feature>
<proteinExistence type="predicted"/>
<dbReference type="Pfam" id="PF00903">
    <property type="entry name" value="Glyoxalase"/>
    <property type="match status" value="1"/>
</dbReference>
<accession>A0A255Y5D9</accession>
<sequence length="182" mass="20473">MTITRRPNRLHHTAYVTKDLEATRAFYEDVIGLPLIATWTEADELFGKLRTYCHVFFELNDGSCLAFFQFADPADQAEFGPDIPSSPFIHIALHVDKDTQEALEARIKAAGITEPATYVLEHGYCRSVYVTDPNGMILEFTYDAPEALDPALDAQRRANAHAELKRWLAGDHTNNNNFRSAA</sequence>
<dbReference type="EMBL" id="NOXT01000125">
    <property type="protein sequence ID" value="OYQ24383.1"/>
    <property type="molecule type" value="Genomic_DNA"/>
</dbReference>
<comment type="caution">
    <text evidence="2">The sequence shown here is derived from an EMBL/GenBank/DDBJ whole genome shotgun (WGS) entry which is preliminary data.</text>
</comment>
<evidence type="ECO:0000313" key="2">
    <source>
        <dbReference type="EMBL" id="OYQ24383.1"/>
    </source>
</evidence>
<keyword evidence="3" id="KW-1185">Reference proteome</keyword>
<reference evidence="2 3" key="1">
    <citation type="submission" date="2017-07" db="EMBL/GenBank/DDBJ databases">
        <title>Sandarakinorhabdus cyanobacteriorum sp. nov., a novel bacterium isolated from cyanobacterial aggregates in a eutrophic lake.</title>
        <authorList>
            <person name="Cai H."/>
        </authorList>
    </citation>
    <scope>NUCLEOTIDE SEQUENCE [LARGE SCALE GENOMIC DNA]</scope>
    <source>
        <strain evidence="2 3">TH057</strain>
    </source>
</reference>
<dbReference type="CDD" id="cd06587">
    <property type="entry name" value="VOC"/>
    <property type="match status" value="1"/>
</dbReference>
<dbReference type="PROSITE" id="PS51819">
    <property type="entry name" value="VOC"/>
    <property type="match status" value="1"/>
</dbReference>
<protein>
    <submittedName>
        <fullName evidence="2">Glyoxalase</fullName>
    </submittedName>
</protein>
<dbReference type="OrthoDB" id="9803142at2"/>
<gene>
    <name evidence="2" type="ORF">CHU93_16275</name>
</gene>
<dbReference type="InterPro" id="IPR037523">
    <property type="entry name" value="VOC_core"/>
</dbReference>
<dbReference type="RefSeq" id="WP_094475187.1">
    <property type="nucleotide sequence ID" value="NZ_NOXT01000125.1"/>
</dbReference>
<dbReference type="AlphaFoldDB" id="A0A255Y5D9"/>
<dbReference type="InterPro" id="IPR004360">
    <property type="entry name" value="Glyas_Fos-R_dOase_dom"/>
</dbReference>
<dbReference type="SUPFAM" id="SSF54593">
    <property type="entry name" value="Glyoxalase/Bleomycin resistance protein/Dihydroxybiphenyl dioxygenase"/>
    <property type="match status" value="1"/>
</dbReference>